<organism evidence="1 2">
    <name type="scientific">Streptomyces coeruleofuscus</name>
    <dbReference type="NCBI Taxonomy" id="66879"/>
    <lineage>
        <taxon>Bacteria</taxon>
        <taxon>Bacillati</taxon>
        <taxon>Actinomycetota</taxon>
        <taxon>Actinomycetes</taxon>
        <taxon>Kitasatosporales</taxon>
        <taxon>Streptomycetaceae</taxon>
        <taxon>Streptomyces</taxon>
    </lineage>
</organism>
<name>A0ABN3JEH9_9ACTN</name>
<reference evidence="1 2" key="1">
    <citation type="journal article" date="2019" name="Int. J. Syst. Evol. Microbiol.">
        <title>The Global Catalogue of Microorganisms (GCM) 10K type strain sequencing project: providing services to taxonomists for standard genome sequencing and annotation.</title>
        <authorList>
            <consortium name="The Broad Institute Genomics Platform"/>
            <consortium name="The Broad Institute Genome Sequencing Center for Infectious Disease"/>
            <person name="Wu L."/>
            <person name="Ma J."/>
        </authorList>
    </citation>
    <scope>NUCLEOTIDE SEQUENCE [LARGE SCALE GENOMIC DNA]</scope>
    <source>
        <strain evidence="1 2">JCM 4358</strain>
    </source>
</reference>
<keyword evidence="2" id="KW-1185">Reference proteome</keyword>
<evidence type="ECO:0000313" key="1">
    <source>
        <dbReference type="EMBL" id="GAA2426453.1"/>
    </source>
</evidence>
<gene>
    <name evidence="1" type="ORF">GCM10010255_80980</name>
</gene>
<sequence>MDKRLATHPPDVKQGCLADPKVLGVSAPHLVSPEPVPLFVPQVQAKSSQVQGAVAFPSGSLPNLNRLRWSLI</sequence>
<proteinExistence type="predicted"/>
<protein>
    <submittedName>
        <fullName evidence="1">Uncharacterized protein</fullName>
    </submittedName>
</protein>
<dbReference type="EMBL" id="BAAASE010000017">
    <property type="protein sequence ID" value="GAA2426453.1"/>
    <property type="molecule type" value="Genomic_DNA"/>
</dbReference>
<dbReference type="Proteomes" id="UP001499986">
    <property type="component" value="Unassembled WGS sequence"/>
</dbReference>
<evidence type="ECO:0000313" key="2">
    <source>
        <dbReference type="Proteomes" id="UP001499986"/>
    </source>
</evidence>
<comment type="caution">
    <text evidence="1">The sequence shown here is derived from an EMBL/GenBank/DDBJ whole genome shotgun (WGS) entry which is preliminary data.</text>
</comment>
<accession>A0ABN3JEH9</accession>